<dbReference type="Pfam" id="PF20160">
    <property type="entry name" value="C-JID"/>
    <property type="match status" value="1"/>
</dbReference>
<name>A0A7N2LXS9_QUELO</name>
<reference evidence="7" key="2">
    <citation type="submission" date="2021-01" db="UniProtKB">
        <authorList>
            <consortium name="EnsemblPlants"/>
        </authorList>
    </citation>
    <scope>IDENTIFICATION</scope>
</reference>
<feature type="domain" description="C-JID" evidence="5">
    <location>
        <begin position="298"/>
        <end position="354"/>
    </location>
</feature>
<feature type="region of interest" description="Disordered" evidence="4">
    <location>
        <begin position="605"/>
        <end position="625"/>
    </location>
</feature>
<reference evidence="7 8" key="1">
    <citation type="journal article" date="2016" name="G3 (Bethesda)">
        <title>First Draft Assembly and Annotation of the Genome of a California Endemic Oak Quercus lobata Nee (Fagaceae).</title>
        <authorList>
            <person name="Sork V.L."/>
            <person name="Fitz-Gibbon S.T."/>
            <person name="Puiu D."/>
            <person name="Crepeau M."/>
            <person name="Gugger P.F."/>
            <person name="Sherman R."/>
            <person name="Stevens K."/>
            <person name="Langley C.H."/>
            <person name="Pellegrini M."/>
            <person name="Salzberg S.L."/>
        </authorList>
    </citation>
    <scope>NUCLEOTIDE SEQUENCE [LARGE SCALE GENOMIC DNA]</scope>
    <source>
        <strain evidence="7 8">cv. SW786</strain>
    </source>
</reference>
<feature type="region of interest" description="Disordered" evidence="4">
    <location>
        <begin position="655"/>
        <end position="680"/>
    </location>
</feature>
<evidence type="ECO:0000256" key="3">
    <source>
        <dbReference type="ARBA" id="ARBA00022821"/>
    </source>
</evidence>
<dbReference type="InterPro" id="IPR032675">
    <property type="entry name" value="LRR_dom_sf"/>
</dbReference>
<keyword evidence="8" id="KW-1185">Reference proteome</keyword>
<keyword evidence="1" id="KW-0433">Leucine-rich repeat</keyword>
<evidence type="ECO:0000259" key="6">
    <source>
        <dbReference type="Pfam" id="PF23286"/>
    </source>
</evidence>
<dbReference type="InterPro" id="IPR058546">
    <property type="entry name" value="RPS4B/Roq1-like_LRR"/>
</dbReference>
<evidence type="ECO:0000256" key="1">
    <source>
        <dbReference type="ARBA" id="ARBA00022614"/>
    </source>
</evidence>
<dbReference type="SUPFAM" id="SSF52058">
    <property type="entry name" value="L domain-like"/>
    <property type="match status" value="1"/>
</dbReference>
<dbReference type="Pfam" id="PF23286">
    <property type="entry name" value="LRR_13"/>
    <property type="match status" value="1"/>
</dbReference>
<sequence>MTPNIKELNLSYCRNLVEVHDSVGCLDKLEEWVLHDCTKLEILPSCLMMKSLISFDLSLCSSLKKFPNISQEMKSLKELLLNGTSISELPPSFGNLTGLTNIFLGSNLVHLAVPDSIYKLQHIVGLTLEHDVLFPKDVVFDTEPQCKSYESFRNAFPRLNYLSFQFFQIRPEIDFILSSCCPLTLEILEICFSNVVTLPERISRFQRLHTLYIHDCDELGEIPRLPQSIRRVDASNCSSLDSSSSSKLLLQFAEIIELPPNIPTCFSLRSQYILMGAQSSSRISPVNDFTRTEYEITIPGNEIPIWFNHQCMGNYISFWIGPEIPTFALCVAFGMENASGDFYYQVDMSINGSQRMFERKICMGQLSNCLRFSCRPQSFLQEQFQDLNLGDRNHVEIFCETSLSPLYPKEFPPMIKRIGVHVECICLRPQNPSIFHDNYDGFQPQGHRRLKRTCLCETQARCQCPKEVGSTYSSEPTSVHSRNSDSPIRDLALVEPKTQFRFHADLNITNNFSEIQDTPEMQCQCHSPKTIPSAMDGGASSSVLHDTELTHLLPPFPTTSYSFNGVEALGLSMEEINSELHSSLMGYHSDGCDLVLSSIADPVEPIANNDSDATERQPPLVPHGDSGLPMDVANVSDLEFGFDLTLGAGIDLGSQSMADPSRNDDSDFNSCAQSKKRRIS</sequence>
<evidence type="ECO:0000313" key="8">
    <source>
        <dbReference type="Proteomes" id="UP000594261"/>
    </source>
</evidence>
<dbReference type="Gramene" id="QL06p019476:mrna">
    <property type="protein sequence ID" value="QL06p019476:mrna"/>
    <property type="gene ID" value="QL06p019476"/>
</dbReference>
<dbReference type="EnsemblPlants" id="QL06p019476:mrna">
    <property type="protein sequence ID" value="QL06p019476:mrna"/>
    <property type="gene ID" value="QL06p019476"/>
</dbReference>
<dbReference type="Proteomes" id="UP000594261">
    <property type="component" value="Chromosome 6"/>
</dbReference>
<proteinExistence type="predicted"/>
<evidence type="ECO:0000313" key="7">
    <source>
        <dbReference type="EnsemblPlants" id="QL06p019476:mrna"/>
    </source>
</evidence>
<keyword evidence="2" id="KW-0677">Repeat</keyword>
<protein>
    <submittedName>
        <fullName evidence="7">Uncharacterized protein</fullName>
    </submittedName>
</protein>
<evidence type="ECO:0000259" key="5">
    <source>
        <dbReference type="Pfam" id="PF20160"/>
    </source>
</evidence>
<feature type="domain" description="Disease resistance protein RPS4B/Roq1-like leucine-rich repeats" evidence="6">
    <location>
        <begin position="49"/>
        <end position="244"/>
    </location>
</feature>
<dbReference type="PANTHER" id="PTHR47186">
    <property type="entry name" value="LEUCINE-RICH REPEAT-CONTAINING PROTEIN 57"/>
    <property type="match status" value="1"/>
</dbReference>
<dbReference type="EMBL" id="LRBV02000006">
    <property type="status" value="NOT_ANNOTATED_CDS"/>
    <property type="molecule type" value="Genomic_DNA"/>
</dbReference>
<evidence type="ECO:0000256" key="2">
    <source>
        <dbReference type="ARBA" id="ARBA00022737"/>
    </source>
</evidence>
<dbReference type="InterPro" id="IPR045344">
    <property type="entry name" value="C-JID"/>
</dbReference>
<accession>A0A7N2LXS9</accession>
<dbReference type="PANTHER" id="PTHR47186:SF63">
    <property type="entry name" value="C-JID DOMAIN-CONTAINING PROTEIN"/>
    <property type="match status" value="1"/>
</dbReference>
<dbReference type="Gene3D" id="3.80.10.10">
    <property type="entry name" value="Ribonuclease Inhibitor"/>
    <property type="match status" value="2"/>
</dbReference>
<dbReference type="AlphaFoldDB" id="A0A7N2LXS9"/>
<evidence type="ECO:0000256" key="4">
    <source>
        <dbReference type="SAM" id="MobiDB-lite"/>
    </source>
</evidence>
<dbReference type="InParanoid" id="A0A7N2LXS9"/>
<organism evidence="7 8">
    <name type="scientific">Quercus lobata</name>
    <name type="common">Valley oak</name>
    <dbReference type="NCBI Taxonomy" id="97700"/>
    <lineage>
        <taxon>Eukaryota</taxon>
        <taxon>Viridiplantae</taxon>
        <taxon>Streptophyta</taxon>
        <taxon>Embryophyta</taxon>
        <taxon>Tracheophyta</taxon>
        <taxon>Spermatophyta</taxon>
        <taxon>Magnoliopsida</taxon>
        <taxon>eudicotyledons</taxon>
        <taxon>Gunneridae</taxon>
        <taxon>Pentapetalae</taxon>
        <taxon>rosids</taxon>
        <taxon>fabids</taxon>
        <taxon>Fagales</taxon>
        <taxon>Fagaceae</taxon>
        <taxon>Quercus</taxon>
    </lineage>
</organism>
<keyword evidence="3" id="KW-0611">Plant defense</keyword>